<dbReference type="InterPro" id="IPR050661">
    <property type="entry name" value="BglG_antiterminators"/>
</dbReference>
<dbReference type="Pfam" id="PF00359">
    <property type="entry name" value="PTS_EIIA_2"/>
    <property type="match status" value="1"/>
</dbReference>
<dbReference type="InterPro" id="IPR002178">
    <property type="entry name" value="PTS_EIIA_type-2_dom"/>
</dbReference>
<dbReference type="SUPFAM" id="SSF55804">
    <property type="entry name" value="Phoshotransferase/anion transport protein"/>
    <property type="match status" value="1"/>
</dbReference>
<proteinExistence type="predicted"/>
<evidence type="ECO:0000259" key="2">
    <source>
        <dbReference type="Pfam" id="PF00359"/>
    </source>
</evidence>
<dbReference type="Proteomes" id="UP000001030">
    <property type="component" value="Chromosome"/>
</dbReference>
<dbReference type="EMBL" id="CP001063">
    <property type="protein sequence ID" value="ACD09554.1"/>
    <property type="molecule type" value="Genomic_DNA"/>
</dbReference>
<name>B2TVP2_SHIB3</name>
<sequence>MPCFTAMRAEIALMSGSAFAVTHHAFSSGAGRTSDGNGSLASTLKSPSYTKSVSWQHYQNLIVNRLAIPHCWSEQERRFRGFFITLAQPVEVNNEVINHVLIACAAADARHELKIFSYLASILCQHPAEVIAGLTGYEAFMELLHKG</sequence>
<gene>
    <name evidence="3" type="ordered locus">SbBS512_E4379</name>
</gene>
<feature type="signal peptide" evidence="1">
    <location>
        <begin position="1"/>
        <end position="20"/>
    </location>
</feature>
<organism evidence="3 4">
    <name type="scientific">Shigella boydii serotype 18 (strain CDC 3083-94 / BS512)</name>
    <dbReference type="NCBI Taxonomy" id="344609"/>
    <lineage>
        <taxon>Bacteria</taxon>
        <taxon>Pseudomonadati</taxon>
        <taxon>Pseudomonadota</taxon>
        <taxon>Gammaproteobacteria</taxon>
        <taxon>Enterobacterales</taxon>
        <taxon>Enterobacteriaceae</taxon>
        <taxon>Shigella</taxon>
    </lineage>
</organism>
<feature type="chain" id="PRO_5002783240" evidence="1">
    <location>
        <begin position="21"/>
        <end position="147"/>
    </location>
</feature>
<keyword evidence="1" id="KW-0732">Signal</keyword>
<evidence type="ECO:0000256" key="1">
    <source>
        <dbReference type="SAM" id="SignalP"/>
    </source>
</evidence>
<dbReference type="Gene3D" id="3.40.930.10">
    <property type="entry name" value="Mannitol-specific EII, Chain A"/>
    <property type="match status" value="1"/>
</dbReference>
<protein>
    <submittedName>
        <fullName evidence="3">Transposase</fullName>
    </submittedName>
</protein>
<dbReference type="KEGG" id="sbc:SbBS512_E4379"/>
<dbReference type="STRING" id="344609.SbBS512_E4379"/>
<keyword evidence="4" id="KW-1185">Reference proteome</keyword>
<evidence type="ECO:0000313" key="3">
    <source>
        <dbReference type="EMBL" id="ACD09554.1"/>
    </source>
</evidence>
<dbReference type="HOGENOM" id="CLU_1766767_0_0_6"/>
<feature type="domain" description="PTS EIIA type-2" evidence="2">
    <location>
        <begin position="61"/>
        <end position="126"/>
    </location>
</feature>
<dbReference type="PANTHER" id="PTHR30185:SF14">
    <property type="entry name" value="STATIONARY PHASE-INDUCIBLE PROTEIN CSIE-RELATED"/>
    <property type="match status" value="1"/>
</dbReference>
<evidence type="ECO:0000313" key="4">
    <source>
        <dbReference type="Proteomes" id="UP000001030"/>
    </source>
</evidence>
<dbReference type="AlphaFoldDB" id="B2TVP2"/>
<accession>B2TVP2</accession>
<reference evidence="4" key="1">
    <citation type="submission" date="2008-05" db="EMBL/GenBank/DDBJ databases">
        <title>Complete sequence of Shigella boydii serotype 18 strain BS512.</title>
        <authorList>
            <person name="Rasko D.A."/>
            <person name="Rosovitz M."/>
            <person name="Maurelli A.T."/>
            <person name="Myers G."/>
            <person name="Seshadri R."/>
            <person name="Cer R."/>
            <person name="Jiang L."/>
            <person name="Ravel J."/>
            <person name="Sebastian Y."/>
        </authorList>
    </citation>
    <scope>NUCLEOTIDE SEQUENCE [LARGE SCALE GENOMIC DNA]</scope>
    <source>
        <strain evidence="4">CDC 3083-94 / BS512</strain>
    </source>
</reference>
<dbReference type="PANTHER" id="PTHR30185">
    <property type="entry name" value="CRYPTIC BETA-GLUCOSIDE BGL OPERON ANTITERMINATOR"/>
    <property type="match status" value="1"/>
</dbReference>
<dbReference type="InterPro" id="IPR016152">
    <property type="entry name" value="PTrfase/Anion_transptr"/>
</dbReference>